<organism evidence="3 4">
    <name type="scientific">Pseudoalteromonas aurantia</name>
    <dbReference type="NCBI Taxonomy" id="43654"/>
    <lineage>
        <taxon>Bacteria</taxon>
        <taxon>Pseudomonadati</taxon>
        <taxon>Pseudomonadota</taxon>
        <taxon>Gammaproteobacteria</taxon>
        <taxon>Alteromonadales</taxon>
        <taxon>Pseudoalteromonadaceae</taxon>
        <taxon>Pseudoalteromonas</taxon>
    </lineage>
</organism>
<evidence type="ECO:0000313" key="4">
    <source>
        <dbReference type="Proteomes" id="UP000307164"/>
    </source>
</evidence>
<dbReference type="InterPro" id="IPR002525">
    <property type="entry name" value="Transp_IS110-like_N"/>
</dbReference>
<reference evidence="3 4" key="1">
    <citation type="submission" date="2018-01" db="EMBL/GenBank/DDBJ databases">
        <authorList>
            <person name="Paulsen S."/>
            <person name="Gram L.K."/>
        </authorList>
    </citation>
    <scope>NUCLEOTIDE SEQUENCE [LARGE SCALE GENOMIC DNA]</scope>
    <source>
        <strain evidence="3 4">S3895</strain>
    </source>
</reference>
<feature type="domain" description="Transposase IS116/IS110/IS902 C-terminal" evidence="2">
    <location>
        <begin position="279"/>
        <end position="364"/>
    </location>
</feature>
<dbReference type="PANTHER" id="PTHR33055:SF17">
    <property type="entry name" value="THIRD ORF IN TRANSPOSON ISC1491"/>
    <property type="match status" value="1"/>
</dbReference>
<keyword evidence="4" id="KW-1185">Reference proteome</keyword>
<proteinExistence type="predicted"/>
<comment type="caution">
    <text evidence="3">The sequence shown here is derived from an EMBL/GenBank/DDBJ whole genome shotgun (WGS) entry which is preliminary data.</text>
</comment>
<dbReference type="Proteomes" id="UP000307164">
    <property type="component" value="Unassembled WGS sequence"/>
</dbReference>
<reference evidence="4" key="2">
    <citation type="submission" date="2019-06" db="EMBL/GenBank/DDBJ databases">
        <title>Co-occurence of chitin degradation, pigmentation and bioactivity in marine Pseudoalteromonas.</title>
        <authorList>
            <person name="Sonnenschein E.C."/>
            <person name="Bech P.K."/>
        </authorList>
    </citation>
    <scope>NUCLEOTIDE SEQUENCE [LARGE SCALE GENOMIC DNA]</scope>
    <source>
        <strain evidence="4">S3895</strain>
    </source>
</reference>
<dbReference type="Pfam" id="PF02371">
    <property type="entry name" value="Transposase_20"/>
    <property type="match status" value="1"/>
</dbReference>
<dbReference type="EMBL" id="PNBW01000100">
    <property type="protein sequence ID" value="TMO71545.1"/>
    <property type="molecule type" value="Genomic_DNA"/>
</dbReference>
<evidence type="ECO:0000259" key="1">
    <source>
        <dbReference type="Pfam" id="PF01548"/>
    </source>
</evidence>
<sequence>MIDITNNSKNLTLVAIDIAKKSHDALIQFANGHSVQMKIENSLQGYQRLWVECCKHASVVRIGFEPTADYHRNVAYWFQQQGAQCHLVSSLSCARAREMLYQTWDKNDRKDTSVIMYLLNQGMSRPFFDPLVHQTMDIQELSNTYHQVTIARTRCLNSLVNHNLTLYFPEAEQFFHNSRSEWFCDFLLKFPTPASITRYRKATFVKRAWDVIGRKQYKLQFLEHLYDIAETSIALPVDIKSVAVETYRIQLQRYIDLTRQRLALERKSEQFLSQRSDYKRLKTIPGVGAIIALIIIAESGDLCRFNHYRQYLNYCGFNLSALQSEQKKGSYKLSKRGNARLRYGYWLAANAAIRMRENSFRYKYERYIKINGRSADTKRKAYTAVAVKLARVAHSIVKNDVDYHGYHEVFRGDVNHVAVEAH</sequence>
<dbReference type="InterPro" id="IPR047650">
    <property type="entry name" value="Transpos_IS110"/>
</dbReference>
<evidence type="ECO:0000259" key="2">
    <source>
        <dbReference type="Pfam" id="PF02371"/>
    </source>
</evidence>
<evidence type="ECO:0000313" key="3">
    <source>
        <dbReference type="EMBL" id="TMO71545.1"/>
    </source>
</evidence>
<feature type="domain" description="Transposase IS110-like N-terminal" evidence="1">
    <location>
        <begin position="14"/>
        <end position="169"/>
    </location>
</feature>
<gene>
    <name evidence="3" type="ORF">CWC20_17275</name>
</gene>
<name>A0ABY2VTX3_9GAMM</name>
<dbReference type="InterPro" id="IPR003346">
    <property type="entry name" value="Transposase_20"/>
</dbReference>
<dbReference type="PANTHER" id="PTHR33055">
    <property type="entry name" value="TRANSPOSASE FOR INSERTION SEQUENCE ELEMENT IS1111A"/>
    <property type="match status" value="1"/>
</dbReference>
<accession>A0ABY2VTX3</accession>
<dbReference type="Pfam" id="PF01548">
    <property type="entry name" value="DEDD_Tnp_IS110"/>
    <property type="match status" value="1"/>
</dbReference>
<protein>
    <submittedName>
        <fullName evidence="3">IS110 family transposase</fullName>
    </submittedName>
</protein>
<dbReference type="RefSeq" id="WP_138675440.1">
    <property type="nucleotide sequence ID" value="NZ_PNBW01000100.1"/>
</dbReference>
<dbReference type="NCBIfam" id="NF033542">
    <property type="entry name" value="transpos_IS110"/>
    <property type="match status" value="1"/>
</dbReference>